<comment type="subcellular location">
    <subcellularLocation>
        <location evidence="1">Cell membrane</location>
        <topology evidence="1">Multi-pass membrane protein</topology>
    </subcellularLocation>
</comment>
<evidence type="ECO:0000256" key="1">
    <source>
        <dbReference type="ARBA" id="ARBA00004651"/>
    </source>
</evidence>
<dbReference type="Pfam" id="PF00664">
    <property type="entry name" value="ABC_membrane"/>
    <property type="match status" value="1"/>
</dbReference>
<dbReference type="SUPFAM" id="SSF90123">
    <property type="entry name" value="ABC transporter transmembrane region"/>
    <property type="match status" value="1"/>
</dbReference>
<proteinExistence type="predicted"/>
<evidence type="ECO:0000256" key="4">
    <source>
        <dbReference type="ARBA" id="ARBA00022840"/>
    </source>
</evidence>
<dbReference type="InterPro" id="IPR011527">
    <property type="entry name" value="ABC1_TM_dom"/>
</dbReference>
<dbReference type="InterPro" id="IPR017871">
    <property type="entry name" value="ABC_transporter-like_CS"/>
</dbReference>
<keyword evidence="11" id="KW-1185">Reference proteome</keyword>
<dbReference type="Proteomes" id="UP001469749">
    <property type="component" value="Unassembled WGS sequence"/>
</dbReference>
<dbReference type="Pfam" id="PF00005">
    <property type="entry name" value="ABC_tran"/>
    <property type="match status" value="1"/>
</dbReference>
<dbReference type="EMBL" id="JBBMEK010000020">
    <property type="protein sequence ID" value="MEQ2364049.1"/>
    <property type="molecule type" value="Genomic_DNA"/>
</dbReference>
<feature type="transmembrane region" description="Helical" evidence="7">
    <location>
        <begin position="24"/>
        <end position="44"/>
    </location>
</feature>
<dbReference type="PROSITE" id="PS50929">
    <property type="entry name" value="ABC_TM1F"/>
    <property type="match status" value="1"/>
</dbReference>
<dbReference type="InterPro" id="IPR027417">
    <property type="entry name" value="P-loop_NTPase"/>
</dbReference>
<name>A0ABV1B4L9_9FIRM</name>
<dbReference type="PANTHER" id="PTHR43394">
    <property type="entry name" value="ATP-DEPENDENT PERMEASE MDL1, MITOCHONDRIAL"/>
    <property type="match status" value="1"/>
</dbReference>
<organism evidence="10 11">
    <name type="scientific">Coprococcus intestinihominis</name>
    <dbReference type="NCBI Taxonomy" id="3133154"/>
    <lineage>
        <taxon>Bacteria</taxon>
        <taxon>Bacillati</taxon>
        <taxon>Bacillota</taxon>
        <taxon>Clostridia</taxon>
        <taxon>Lachnospirales</taxon>
        <taxon>Lachnospiraceae</taxon>
        <taxon>Coprococcus</taxon>
    </lineage>
</organism>
<dbReference type="Gene3D" id="3.40.50.300">
    <property type="entry name" value="P-loop containing nucleotide triphosphate hydrolases"/>
    <property type="match status" value="1"/>
</dbReference>
<evidence type="ECO:0000259" key="8">
    <source>
        <dbReference type="PROSITE" id="PS50893"/>
    </source>
</evidence>
<evidence type="ECO:0000313" key="11">
    <source>
        <dbReference type="Proteomes" id="UP001469749"/>
    </source>
</evidence>
<keyword evidence="2 7" id="KW-0812">Transmembrane</keyword>
<dbReference type="PANTHER" id="PTHR43394:SF1">
    <property type="entry name" value="ATP-BINDING CASSETTE SUB-FAMILY B MEMBER 10, MITOCHONDRIAL"/>
    <property type="match status" value="1"/>
</dbReference>
<dbReference type="CDD" id="cd18551">
    <property type="entry name" value="ABC_6TM_LmrA_like"/>
    <property type="match status" value="1"/>
</dbReference>
<dbReference type="InterPro" id="IPR003439">
    <property type="entry name" value="ABC_transporter-like_ATP-bd"/>
</dbReference>
<feature type="transmembrane region" description="Helical" evidence="7">
    <location>
        <begin position="64"/>
        <end position="85"/>
    </location>
</feature>
<dbReference type="InterPro" id="IPR039421">
    <property type="entry name" value="Type_1_exporter"/>
</dbReference>
<feature type="transmembrane region" description="Helical" evidence="7">
    <location>
        <begin position="241"/>
        <end position="261"/>
    </location>
</feature>
<dbReference type="PROSITE" id="PS00211">
    <property type="entry name" value="ABC_TRANSPORTER_1"/>
    <property type="match status" value="1"/>
</dbReference>
<dbReference type="PROSITE" id="PS50893">
    <property type="entry name" value="ABC_TRANSPORTER_2"/>
    <property type="match status" value="1"/>
</dbReference>
<evidence type="ECO:0000256" key="2">
    <source>
        <dbReference type="ARBA" id="ARBA00022692"/>
    </source>
</evidence>
<evidence type="ECO:0000259" key="9">
    <source>
        <dbReference type="PROSITE" id="PS50929"/>
    </source>
</evidence>
<feature type="transmembrane region" description="Helical" evidence="7">
    <location>
        <begin position="162"/>
        <end position="179"/>
    </location>
</feature>
<dbReference type="InterPro" id="IPR003593">
    <property type="entry name" value="AAA+_ATPase"/>
</dbReference>
<dbReference type="RefSeq" id="WP_118340024.1">
    <property type="nucleotide sequence ID" value="NZ_JBBMEK010000020.1"/>
</dbReference>
<keyword evidence="5 7" id="KW-1133">Transmembrane helix</keyword>
<feature type="transmembrane region" description="Helical" evidence="7">
    <location>
        <begin position="137"/>
        <end position="156"/>
    </location>
</feature>
<evidence type="ECO:0000256" key="7">
    <source>
        <dbReference type="SAM" id="Phobius"/>
    </source>
</evidence>
<dbReference type="SMART" id="SM00382">
    <property type="entry name" value="AAA"/>
    <property type="match status" value="1"/>
</dbReference>
<evidence type="ECO:0000256" key="3">
    <source>
        <dbReference type="ARBA" id="ARBA00022741"/>
    </source>
</evidence>
<keyword evidence="4 10" id="KW-0067">ATP-binding</keyword>
<dbReference type="SUPFAM" id="SSF52540">
    <property type="entry name" value="P-loop containing nucleoside triphosphate hydrolases"/>
    <property type="match status" value="1"/>
</dbReference>
<evidence type="ECO:0000256" key="6">
    <source>
        <dbReference type="ARBA" id="ARBA00023136"/>
    </source>
</evidence>
<dbReference type="InterPro" id="IPR036640">
    <property type="entry name" value="ABC1_TM_sf"/>
</dbReference>
<gene>
    <name evidence="10" type="ORF">WMO25_02930</name>
</gene>
<evidence type="ECO:0000313" key="10">
    <source>
        <dbReference type="EMBL" id="MEQ2364049.1"/>
    </source>
</evidence>
<feature type="transmembrane region" description="Helical" evidence="7">
    <location>
        <begin position="281"/>
        <end position="302"/>
    </location>
</feature>
<keyword evidence="3" id="KW-0547">Nucleotide-binding</keyword>
<feature type="domain" description="ABC transmembrane type-1" evidence="9">
    <location>
        <begin position="26"/>
        <end position="304"/>
    </location>
</feature>
<comment type="caution">
    <text evidence="10">The sequence shown here is derived from an EMBL/GenBank/DDBJ whole genome shotgun (WGS) entry which is preliminary data.</text>
</comment>
<keyword evidence="6 7" id="KW-0472">Membrane</keyword>
<protein>
    <submittedName>
        <fullName evidence="10">ABC transporter ATP-binding protein</fullName>
    </submittedName>
</protein>
<dbReference type="GO" id="GO:0005524">
    <property type="term" value="F:ATP binding"/>
    <property type="evidence" value="ECO:0007669"/>
    <property type="project" value="UniProtKB-KW"/>
</dbReference>
<evidence type="ECO:0000256" key="5">
    <source>
        <dbReference type="ARBA" id="ARBA00022989"/>
    </source>
</evidence>
<accession>A0ABV1B4L9</accession>
<sequence length="582" mass="65905">MKNELNVKKFWELLRKYLPLKKNIGILLFLIFSQVFCTLYMPIAVMNTIDISSGNYYEWKKICWIAFIILLQVIFSVGVLYLMSWMAHKIIMQLRDDLWSKVLHLPIEYFDRTETGEIMSRITNDTMVISEFITNDFLSAITGAISIIGSIILIFAVDWKMAAIMVGLVPITVFAISPLNKKLYRISRDFQNKTGEYQARMNNVLTNIRLVKTCIAEEKEEERGKLLTKELFNIGIKGGKITALVQPLTTMLIFLLLILIFGYGSVRVSNGSLSAGSLVAIIYYLFQIATPCMGLTAFVGQLNRSCGAMERISKILNEEIVEKKIKKEIIISDQKCNCGLVLDNISFRYSDRKNTLCSISFFIEKGETLAIVGESGSGKSTIFSLIERFYEQDKGNIYYEGIDVRNIPMNDWRGKIAYVQQESPIMSGTILDNLTYGLDSYNEKNVLSALEKAELNRFISSLPKGYNTDVGEQGVKLSGGQKQRIAIARAMIRNPEILLLDEATANLDSCTEKSVQRALERLMLGRITIVAAHRFSTIKCADKIVVLQKGRICGSGTHEELFNNNDIYRRLLLNQINDEIKI</sequence>
<feature type="domain" description="ABC transporter" evidence="8">
    <location>
        <begin position="340"/>
        <end position="574"/>
    </location>
</feature>
<dbReference type="Gene3D" id="1.20.1560.10">
    <property type="entry name" value="ABC transporter type 1, transmembrane domain"/>
    <property type="match status" value="1"/>
</dbReference>
<reference evidence="10 11" key="1">
    <citation type="submission" date="2024-03" db="EMBL/GenBank/DDBJ databases">
        <title>Human intestinal bacterial collection.</title>
        <authorList>
            <person name="Pauvert C."/>
            <person name="Hitch T.C.A."/>
            <person name="Clavel T."/>
        </authorList>
    </citation>
    <scope>NUCLEOTIDE SEQUENCE [LARGE SCALE GENOMIC DNA]</scope>
    <source>
        <strain evidence="10 11">CLA-AA-H190</strain>
    </source>
</reference>